<evidence type="ECO:0000313" key="1">
    <source>
        <dbReference type="EMBL" id="ADG66223.1"/>
    </source>
</evidence>
<proteinExistence type="predicted"/>
<dbReference type="AlphaFoldDB" id="D5SPJ3"/>
<organism evidence="1 2">
    <name type="scientific">Planctopirus limnophila (strain ATCC 43296 / DSM 3776 / IFAM 1008 / Mu 290)</name>
    <name type="common">Planctomyces limnophilus</name>
    <dbReference type="NCBI Taxonomy" id="521674"/>
    <lineage>
        <taxon>Bacteria</taxon>
        <taxon>Pseudomonadati</taxon>
        <taxon>Planctomycetota</taxon>
        <taxon>Planctomycetia</taxon>
        <taxon>Planctomycetales</taxon>
        <taxon>Planctomycetaceae</taxon>
        <taxon>Planctopirus</taxon>
    </lineage>
</organism>
<evidence type="ECO:0000313" key="2">
    <source>
        <dbReference type="Proteomes" id="UP000002220"/>
    </source>
</evidence>
<dbReference type="STRING" id="521674.Plim_0372"/>
<reference evidence="1 2" key="1">
    <citation type="journal article" date="2010" name="Stand. Genomic Sci.">
        <title>Complete genome sequence of Planctomyces limnophilus type strain (Mu 290).</title>
        <authorList>
            <person name="Labutti K."/>
            <person name="Sikorski J."/>
            <person name="Schneider S."/>
            <person name="Nolan M."/>
            <person name="Lucas S."/>
            <person name="Glavina Del Rio T."/>
            <person name="Tice H."/>
            <person name="Cheng J.F."/>
            <person name="Goodwin L."/>
            <person name="Pitluck S."/>
            <person name="Liolios K."/>
            <person name="Ivanova N."/>
            <person name="Mavromatis K."/>
            <person name="Mikhailova N."/>
            <person name="Pati A."/>
            <person name="Chen A."/>
            <person name="Palaniappan K."/>
            <person name="Land M."/>
            <person name="Hauser L."/>
            <person name="Chang Y.J."/>
            <person name="Jeffries C.D."/>
            <person name="Tindall B.J."/>
            <person name="Rohde M."/>
            <person name="Goker M."/>
            <person name="Woyke T."/>
            <person name="Bristow J."/>
            <person name="Eisen J.A."/>
            <person name="Markowitz V."/>
            <person name="Hugenholtz P."/>
            <person name="Kyrpides N.C."/>
            <person name="Klenk H.P."/>
            <person name="Lapidus A."/>
        </authorList>
    </citation>
    <scope>NUCLEOTIDE SEQUENCE [LARGE SCALE GENOMIC DNA]</scope>
    <source>
        <strain evidence="2">ATCC 43296 / DSM 3776 / IFAM 1008 / 290</strain>
    </source>
</reference>
<accession>D5SPJ3</accession>
<dbReference type="RefSeq" id="WP_013108654.1">
    <property type="nucleotide sequence ID" value="NC_014148.1"/>
</dbReference>
<dbReference type="Proteomes" id="UP000002220">
    <property type="component" value="Chromosome"/>
</dbReference>
<dbReference type="KEGG" id="plm:Plim_0372"/>
<dbReference type="EMBL" id="CP001744">
    <property type="protein sequence ID" value="ADG66223.1"/>
    <property type="molecule type" value="Genomic_DNA"/>
</dbReference>
<sequence>MLNQPSPDFSLIIKDNEKTAAQALSDGQFVQTYLLVHSLIEALLRHFLQISDEKNISFDKLIQKYRVYLDQMGYTIPTFLDELTQFNRRRNRIVHQLWRKGHSYTNLQAEPAARGAVIMYSLLIEWLETYDPAITQIGFRLDEGI</sequence>
<dbReference type="HOGENOM" id="CLU_1785099_0_0_0"/>
<name>D5SPJ3_PLAL2</name>
<protein>
    <recommendedName>
        <fullName evidence="3">DUF4145 domain-containing protein</fullName>
    </recommendedName>
</protein>
<gene>
    <name evidence="1" type="ordered locus">Plim_0372</name>
</gene>
<keyword evidence="2" id="KW-1185">Reference proteome</keyword>
<evidence type="ECO:0008006" key="3">
    <source>
        <dbReference type="Google" id="ProtNLM"/>
    </source>
</evidence>